<dbReference type="Pfam" id="PF14206">
    <property type="entry name" value="Cys_rich_CPCC"/>
    <property type="match status" value="1"/>
</dbReference>
<organism evidence="2 3">
    <name type="scientific">Thalassolituus hydrocarboniclasticus</name>
    <dbReference type="NCBI Taxonomy" id="2742796"/>
    <lineage>
        <taxon>Bacteria</taxon>
        <taxon>Pseudomonadati</taxon>
        <taxon>Pseudomonadota</taxon>
        <taxon>Gammaproteobacteria</taxon>
        <taxon>Oceanospirillales</taxon>
        <taxon>Oceanospirillaceae</taxon>
        <taxon>Thalassolituus</taxon>
    </lineage>
</organism>
<evidence type="ECO:0000313" key="3">
    <source>
        <dbReference type="Proteomes" id="UP001065322"/>
    </source>
</evidence>
<evidence type="ECO:0000259" key="1">
    <source>
        <dbReference type="Pfam" id="PF14206"/>
    </source>
</evidence>
<proteinExistence type="predicted"/>
<dbReference type="InterPro" id="IPR025983">
    <property type="entry name" value="Cys_rich_CPCC"/>
</dbReference>
<protein>
    <recommendedName>
        <fullName evidence="1">Cysteine-rich CPCC domain-containing protein</fullName>
    </recommendedName>
</protein>
<sequence>MKPQSDYCLPCPCCGFKTIGEAGAFEICPVCCWEDDGQSDADSSIFRGGPNGELSLELARENFAKYGACAKEYIGQVRSPNIDEM</sequence>
<evidence type="ECO:0000313" key="2">
    <source>
        <dbReference type="EMBL" id="UXD86335.1"/>
    </source>
</evidence>
<dbReference type="Proteomes" id="UP001065322">
    <property type="component" value="Chromosome"/>
</dbReference>
<name>A0ABY6A8Y7_9GAMM</name>
<gene>
    <name evidence="2" type="ORF">HUF19_02215</name>
</gene>
<feature type="domain" description="Cysteine-rich CPCC" evidence="1">
    <location>
        <begin position="10"/>
        <end position="83"/>
    </location>
</feature>
<accession>A0ABY6A8Y7</accession>
<keyword evidence="3" id="KW-1185">Reference proteome</keyword>
<dbReference type="EMBL" id="CP054475">
    <property type="protein sequence ID" value="UXD86335.1"/>
    <property type="molecule type" value="Genomic_DNA"/>
</dbReference>
<dbReference type="RefSeq" id="WP_366516531.1">
    <property type="nucleotide sequence ID" value="NZ_CP054475.1"/>
</dbReference>
<reference evidence="3" key="1">
    <citation type="submission" date="2020-06" db="EMBL/GenBank/DDBJ databases">
        <title>Thalassolituus marinus alknpb1M-1, a hydrocarbon-degrading bacterium isolated from the deep-sea overlying water using an in-situ strategy from the South China Sea basin.</title>
        <authorList>
            <person name="Dong C."/>
            <person name="Chen Y."/>
            <person name="Shao Z."/>
        </authorList>
    </citation>
    <scope>NUCLEOTIDE SEQUENCE [LARGE SCALE GENOMIC DNA]</scope>
    <source>
        <strain evidence="3">alknpb1M-1</strain>
    </source>
</reference>